<dbReference type="GO" id="GO:0004523">
    <property type="term" value="F:RNA-DNA hybrid ribonuclease activity"/>
    <property type="evidence" value="ECO:0007669"/>
    <property type="project" value="InterPro"/>
</dbReference>
<dbReference type="Gene3D" id="3.30.420.10">
    <property type="entry name" value="Ribonuclease H-like superfamily/Ribonuclease H"/>
    <property type="match status" value="1"/>
</dbReference>
<name>A0A9W7D8E1_9STRA</name>
<evidence type="ECO:0000256" key="1">
    <source>
        <dbReference type="SAM" id="MobiDB-lite"/>
    </source>
</evidence>
<dbReference type="InterPro" id="IPR050951">
    <property type="entry name" value="Retrovirus_Pol_polyprotein"/>
</dbReference>
<evidence type="ECO:0000313" key="5">
    <source>
        <dbReference type="Proteomes" id="UP001165121"/>
    </source>
</evidence>
<dbReference type="InterPro" id="IPR012337">
    <property type="entry name" value="RNaseH-like_sf"/>
</dbReference>
<sequence>MVKVYELLKKRLETDLIEHSESPWASPIVIILKKNGIDIRMCIDYRVVNNVSQLFSYPLSLIDDLLIGFEGAMWFMSLDMASGFWAIRMTERAKLVSAFVRPFGHVQWVQEALVDRDVLEYLGLDSLVPDMIDDNRDGTDKENSKHSLPVLTEQMTVIPAPPQMGPGLGRLLPEGTVLDARGYILSGVTVNDEEYYGLLKGLNLALEHDVQDLVVVGDSRIVIQQVQGLFNCNQLNLQRKLTECQVIKDRFNTVRLVHVKREFKQAADYLTSKTLALGDNWTLTGTPKEEPESSSVPGPESAPLTPAARVMAVLTRPRARNTSAERPPMGSLEFQAERWRRIRGHQEENEYVSEVKTFLNGEVGSFSPRRLRKIAKVVDLFALDARGILYRRARSSRDRPRDVEDELRLVVPRTLRDDMLNYAHEDFQGGHQGITLTHERLRLECYWHTSQVRTDPELQLMIVRDDNLISVVINGAVKQ</sequence>
<feature type="domain" description="RNase H type-1" evidence="2">
    <location>
        <begin position="178"/>
        <end position="272"/>
    </location>
</feature>
<reference evidence="4" key="1">
    <citation type="submission" date="2023-04" db="EMBL/GenBank/DDBJ databases">
        <title>Phytophthora fragariaefolia NBRC 109709.</title>
        <authorList>
            <person name="Ichikawa N."/>
            <person name="Sato H."/>
            <person name="Tonouchi N."/>
        </authorList>
    </citation>
    <scope>NUCLEOTIDE SEQUENCE</scope>
    <source>
        <strain evidence="4">NBRC 109709</strain>
    </source>
</reference>
<protein>
    <submittedName>
        <fullName evidence="4">Unnamed protein product</fullName>
    </submittedName>
</protein>
<dbReference type="Gene3D" id="3.30.70.270">
    <property type="match status" value="1"/>
</dbReference>
<keyword evidence="5" id="KW-1185">Reference proteome</keyword>
<feature type="region of interest" description="Disordered" evidence="1">
    <location>
        <begin position="281"/>
        <end position="305"/>
    </location>
</feature>
<dbReference type="CDD" id="cd01647">
    <property type="entry name" value="RT_LTR"/>
    <property type="match status" value="1"/>
</dbReference>
<dbReference type="GO" id="GO:0003676">
    <property type="term" value="F:nucleic acid binding"/>
    <property type="evidence" value="ECO:0007669"/>
    <property type="project" value="InterPro"/>
</dbReference>
<dbReference type="InterPro" id="IPR036397">
    <property type="entry name" value="RNaseH_sf"/>
</dbReference>
<dbReference type="InterPro" id="IPR041588">
    <property type="entry name" value="Integrase_H2C2"/>
</dbReference>
<gene>
    <name evidence="4" type="ORF">Pfra01_002696800</name>
</gene>
<dbReference type="SUPFAM" id="SSF53098">
    <property type="entry name" value="Ribonuclease H-like"/>
    <property type="match status" value="1"/>
</dbReference>
<dbReference type="PANTHER" id="PTHR37984">
    <property type="entry name" value="PROTEIN CBG26694"/>
    <property type="match status" value="1"/>
</dbReference>
<evidence type="ECO:0000259" key="3">
    <source>
        <dbReference type="Pfam" id="PF17921"/>
    </source>
</evidence>
<dbReference type="Pfam" id="PF17921">
    <property type="entry name" value="Integrase_H2C2"/>
    <property type="match status" value="1"/>
</dbReference>
<dbReference type="Gene3D" id="3.10.10.10">
    <property type="entry name" value="HIV Type 1 Reverse Transcriptase, subunit A, domain 1"/>
    <property type="match status" value="1"/>
</dbReference>
<dbReference type="Gene3D" id="1.10.340.70">
    <property type="match status" value="1"/>
</dbReference>
<accession>A0A9W7D8E1</accession>
<dbReference type="InterPro" id="IPR043128">
    <property type="entry name" value="Rev_trsase/Diguanyl_cyclase"/>
</dbReference>
<dbReference type="AlphaFoldDB" id="A0A9W7D8E1"/>
<feature type="domain" description="Integrase zinc-binding" evidence="3">
    <location>
        <begin position="411"/>
        <end position="448"/>
    </location>
</feature>
<dbReference type="Proteomes" id="UP001165121">
    <property type="component" value="Unassembled WGS sequence"/>
</dbReference>
<proteinExistence type="predicted"/>
<dbReference type="OrthoDB" id="2016287at2759"/>
<dbReference type="InterPro" id="IPR043502">
    <property type="entry name" value="DNA/RNA_pol_sf"/>
</dbReference>
<dbReference type="PANTHER" id="PTHR37984:SF5">
    <property type="entry name" value="PROTEIN NYNRIN-LIKE"/>
    <property type="match status" value="1"/>
</dbReference>
<dbReference type="EMBL" id="BSXT01006068">
    <property type="protein sequence ID" value="GMF61895.1"/>
    <property type="molecule type" value="Genomic_DNA"/>
</dbReference>
<comment type="caution">
    <text evidence="4">The sequence shown here is derived from an EMBL/GenBank/DDBJ whole genome shotgun (WGS) entry which is preliminary data.</text>
</comment>
<dbReference type="InterPro" id="IPR002156">
    <property type="entry name" value="RNaseH_domain"/>
</dbReference>
<dbReference type="Pfam" id="PF13456">
    <property type="entry name" value="RVT_3"/>
    <property type="match status" value="1"/>
</dbReference>
<evidence type="ECO:0000259" key="2">
    <source>
        <dbReference type="Pfam" id="PF13456"/>
    </source>
</evidence>
<organism evidence="4 5">
    <name type="scientific">Phytophthora fragariaefolia</name>
    <dbReference type="NCBI Taxonomy" id="1490495"/>
    <lineage>
        <taxon>Eukaryota</taxon>
        <taxon>Sar</taxon>
        <taxon>Stramenopiles</taxon>
        <taxon>Oomycota</taxon>
        <taxon>Peronosporomycetes</taxon>
        <taxon>Peronosporales</taxon>
        <taxon>Peronosporaceae</taxon>
        <taxon>Phytophthora</taxon>
    </lineage>
</organism>
<evidence type="ECO:0000313" key="4">
    <source>
        <dbReference type="EMBL" id="GMF61895.1"/>
    </source>
</evidence>
<dbReference type="SUPFAM" id="SSF56672">
    <property type="entry name" value="DNA/RNA polymerases"/>
    <property type="match status" value="1"/>
</dbReference>